<gene>
    <name evidence="1" type="ORF">BDY19DRAFT_889612</name>
</gene>
<organism evidence="1 2">
    <name type="scientific">Irpex rosettiformis</name>
    <dbReference type="NCBI Taxonomy" id="378272"/>
    <lineage>
        <taxon>Eukaryota</taxon>
        <taxon>Fungi</taxon>
        <taxon>Dikarya</taxon>
        <taxon>Basidiomycota</taxon>
        <taxon>Agaricomycotina</taxon>
        <taxon>Agaricomycetes</taxon>
        <taxon>Polyporales</taxon>
        <taxon>Irpicaceae</taxon>
        <taxon>Irpex</taxon>
    </lineage>
</organism>
<sequence length="379" mass="43886">PIVIVTDSMYCMNGILYQAKKWEATGWINTKNKELFQAILSWCRRRPARISFKWVKGHSGKRGNEEADKLANEGSHKEKTEGVNLRILPQFLPQGLQVNVSTQKLIEKGIKELEQHKPRKSTEKNLELTVQNIEEQTGKAVSKQEIWKGIRSPINGRKIRVFLWKMMHQAMRCGAWWKNIPNNEDRSQCTKCDVEESMHHILLECTAPGRQTIWNLATREIRRKTGKETEINLGTIMGANLIKILDKEGQDILHQSRLQQIIITESAYLIWKIRCERVIEKGTDQGNWHSEREISERWRAMLRRRMSFDFAMTHPKLPKSKRLDPALVKETWSNVRMNLSAINPRVFHSPGVLVGRLTEDNRIAEEEPNWDNGALSGIG</sequence>
<evidence type="ECO:0000313" key="1">
    <source>
        <dbReference type="EMBL" id="KAI0089041.1"/>
    </source>
</evidence>
<evidence type="ECO:0000313" key="2">
    <source>
        <dbReference type="Proteomes" id="UP001055072"/>
    </source>
</evidence>
<proteinExistence type="predicted"/>
<accession>A0ACB8U4B3</accession>
<comment type="caution">
    <text evidence="1">The sequence shown here is derived from an EMBL/GenBank/DDBJ whole genome shotgun (WGS) entry which is preliminary data.</text>
</comment>
<dbReference type="EMBL" id="MU274911">
    <property type="protein sequence ID" value="KAI0089041.1"/>
    <property type="molecule type" value="Genomic_DNA"/>
</dbReference>
<keyword evidence="2" id="KW-1185">Reference proteome</keyword>
<feature type="non-terminal residue" evidence="1">
    <location>
        <position position="1"/>
    </location>
</feature>
<reference evidence="1" key="1">
    <citation type="journal article" date="2021" name="Environ. Microbiol.">
        <title>Gene family expansions and transcriptome signatures uncover fungal adaptations to wood decay.</title>
        <authorList>
            <person name="Hage H."/>
            <person name="Miyauchi S."/>
            <person name="Viragh M."/>
            <person name="Drula E."/>
            <person name="Min B."/>
            <person name="Chaduli D."/>
            <person name="Navarro D."/>
            <person name="Favel A."/>
            <person name="Norest M."/>
            <person name="Lesage-Meessen L."/>
            <person name="Balint B."/>
            <person name="Merenyi Z."/>
            <person name="de Eugenio L."/>
            <person name="Morin E."/>
            <person name="Martinez A.T."/>
            <person name="Baldrian P."/>
            <person name="Stursova M."/>
            <person name="Martinez M.J."/>
            <person name="Novotny C."/>
            <person name="Magnuson J.K."/>
            <person name="Spatafora J.W."/>
            <person name="Maurice S."/>
            <person name="Pangilinan J."/>
            <person name="Andreopoulos W."/>
            <person name="LaButti K."/>
            <person name="Hundley H."/>
            <person name="Na H."/>
            <person name="Kuo A."/>
            <person name="Barry K."/>
            <person name="Lipzen A."/>
            <person name="Henrissat B."/>
            <person name="Riley R."/>
            <person name="Ahrendt S."/>
            <person name="Nagy L.G."/>
            <person name="Grigoriev I.V."/>
            <person name="Martin F."/>
            <person name="Rosso M.N."/>
        </authorList>
    </citation>
    <scope>NUCLEOTIDE SEQUENCE</scope>
    <source>
        <strain evidence="1">CBS 384.51</strain>
    </source>
</reference>
<protein>
    <submittedName>
        <fullName evidence="1">Uncharacterized protein</fullName>
    </submittedName>
</protein>
<name>A0ACB8U4B3_9APHY</name>
<dbReference type="Proteomes" id="UP001055072">
    <property type="component" value="Unassembled WGS sequence"/>
</dbReference>